<dbReference type="HOGENOM" id="CLU_2524776_0_0_10"/>
<evidence type="ECO:0000313" key="2">
    <source>
        <dbReference type="Proteomes" id="UP000003460"/>
    </source>
</evidence>
<comment type="caution">
    <text evidence="1">The sequence shown here is derived from an EMBL/GenBank/DDBJ whole genome shotgun (WGS) entry which is preliminary data.</text>
</comment>
<dbReference type="GeneID" id="84575564"/>
<dbReference type="EMBL" id="ACIJ02000004">
    <property type="protein sequence ID" value="EEX72837.1"/>
    <property type="molecule type" value="Genomic_DNA"/>
</dbReference>
<reference evidence="1" key="1">
    <citation type="submission" date="2009-09" db="EMBL/GenBank/DDBJ databases">
        <authorList>
            <person name="Weinstock G."/>
            <person name="Sodergren E."/>
            <person name="Clifton S."/>
            <person name="Fulton L."/>
            <person name="Fulton B."/>
            <person name="Courtney L."/>
            <person name="Fronick C."/>
            <person name="Harrison M."/>
            <person name="Strong C."/>
            <person name="Farmer C."/>
            <person name="Delahaunty K."/>
            <person name="Markovic C."/>
            <person name="Hall O."/>
            <person name="Minx P."/>
            <person name="Tomlinson C."/>
            <person name="Mitreva M."/>
            <person name="Nelson J."/>
            <person name="Hou S."/>
            <person name="Wollam A."/>
            <person name="Pepin K.H."/>
            <person name="Johnson M."/>
            <person name="Bhonagiri V."/>
            <person name="Nash W.E."/>
            <person name="Warren W."/>
            <person name="Chinwalla A."/>
            <person name="Mardis E.R."/>
            <person name="Wilson R.K."/>
        </authorList>
    </citation>
    <scope>NUCLEOTIDE SEQUENCE [LARGE SCALE GENOMIC DNA]</scope>
    <source>
        <strain evidence="1">ATCC 51259</strain>
    </source>
</reference>
<dbReference type="AlphaFoldDB" id="C9LDG8"/>
<protein>
    <submittedName>
        <fullName evidence="1">Uncharacterized protein</fullName>
    </submittedName>
</protein>
<gene>
    <name evidence="1" type="ORF">GCWU000325_00239</name>
</gene>
<dbReference type="Proteomes" id="UP000003460">
    <property type="component" value="Unassembled WGS sequence"/>
</dbReference>
<evidence type="ECO:0000313" key="1">
    <source>
        <dbReference type="EMBL" id="EEX72837.1"/>
    </source>
</evidence>
<accession>C9LDG8</accession>
<organism evidence="1 2">
    <name type="scientific">Alloprevotella tannerae ATCC 51259</name>
    <dbReference type="NCBI Taxonomy" id="626522"/>
    <lineage>
        <taxon>Bacteria</taxon>
        <taxon>Pseudomonadati</taxon>
        <taxon>Bacteroidota</taxon>
        <taxon>Bacteroidia</taxon>
        <taxon>Bacteroidales</taxon>
        <taxon>Prevotellaceae</taxon>
        <taxon>Alloprevotella</taxon>
    </lineage>
</organism>
<proteinExistence type="predicted"/>
<dbReference type="RefSeq" id="WP_006254010.1">
    <property type="nucleotide sequence ID" value="NZ_GG700642.1"/>
</dbReference>
<name>C9LDG8_9BACT</name>
<sequence>MNAKVQNGIAGYNGSKEKLLIRNATVTAEGKDGSICDFASLTLEYYNITQPSGATFDESKHAVVLNGEVEDFLCRCVRLINKGC</sequence>
<keyword evidence="2" id="KW-1185">Reference proteome</keyword>